<dbReference type="SUPFAM" id="SSF51735">
    <property type="entry name" value="NAD(P)-binding Rossmann-fold domains"/>
    <property type="match status" value="1"/>
</dbReference>
<dbReference type="Pfam" id="PF01370">
    <property type="entry name" value="Epimerase"/>
    <property type="match status" value="1"/>
</dbReference>
<evidence type="ECO:0000313" key="4">
    <source>
        <dbReference type="EMBL" id="KAK7691061.1"/>
    </source>
</evidence>
<sequence>MSNSKLILVTGATGFIGAHVVNELLSRGHKVRAVARSKAKAEQMIKDRPQYAGFLDFVYINDLATPGIFDDAVKGVDGIIHVASPVPSPETKDLENDIMVPAINGAKSMLEAAKKEPKVKRIVLTSSMAAVMLGSRGISPGYTYTSDDWNPITYEEGKSNFMVAYQAAKTFAEKAAWDCIKNDKPQFDLVTFCFPFVLGLSFTLSPRPRTLMSRTRGFGPLLQGQTPYRSVLLPPGSTFVTLPTPMSRLCSSPRWATAASLSAHQERFRTRWLRTSYERNLIGLKRWLLRVSQVHPRRRPVTWIGRLRPRRWT</sequence>
<dbReference type="PANTHER" id="PTHR10366">
    <property type="entry name" value="NAD DEPENDENT EPIMERASE/DEHYDRATASE"/>
    <property type="match status" value="1"/>
</dbReference>
<keyword evidence="5" id="KW-1185">Reference proteome</keyword>
<evidence type="ECO:0000256" key="2">
    <source>
        <dbReference type="ARBA" id="ARBA00023445"/>
    </source>
</evidence>
<proteinExistence type="inferred from homology"/>
<keyword evidence="1" id="KW-0560">Oxidoreductase</keyword>
<dbReference type="GO" id="GO:0016616">
    <property type="term" value="F:oxidoreductase activity, acting on the CH-OH group of donors, NAD or NADP as acceptor"/>
    <property type="evidence" value="ECO:0007669"/>
    <property type="project" value="TreeGrafter"/>
</dbReference>
<comment type="similarity">
    <text evidence="2">Belongs to the NAD(P)-dependent epimerase/dehydratase family. Dihydroflavonol-4-reductase subfamily.</text>
</comment>
<evidence type="ECO:0000313" key="5">
    <source>
        <dbReference type="Proteomes" id="UP001385951"/>
    </source>
</evidence>
<dbReference type="InterPro" id="IPR050425">
    <property type="entry name" value="NAD(P)_dehydrat-like"/>
</dbReference>
<evidence type="ECO:0000256" key="1">
    <source>
        <dbReference type="ARBA" id="ARBA00023002"/>
    </source>
</evidence>
<feature type="domain" description="NAD-dependent epimerase/dehydratase" evidence="3">
    <location>
        <begin position="7"/>
        <end position="181"/>
    </location>
</feature>
<dbReference type="InterPro" id="IPR001509">
    <property type="entry name" value="Epimerase_deHydtase"/>
</dbReference>
<comment type="caution">
    <text evidence="4">The sequence shown here is derived from an EMBL/GenBank/DDBJ whole genome shotgun (WGS) entry which is preliminary data.</text>
</comment>
<gene>
    <name evidence="4" type="ORF">QCA50_006164</name>
</gene>
<dbReference type="EMBL" id="JASBNA010000006">
    <property type="protein sequence ID" value="KAK7691061.1"/>
    <property type="molecule type" value="Genomic_DNA"/>
</dbReference>
<reference evidence="4 5" key="1">
    <citation type="submission" date="2022-09" db="EMBL/GenBank/DDBJ databases">
        <authorList>
            <person name="Palmer J.M."/>
        </authorList>
    </citation>
    <scope>NUCLEOTIDE SEQUENCE [LARGE SCALE GENOMIC DNA]</scope>
    <source>
        <strain evidence="4 5">DSM 7382</strain>
    </source>
</reference>
<protein>
    <recommendedName>
        <fullName evidence="3">NAD-dependent epimerase/dehydratase domain-containing protein</fullName>
    </recommendedName>
</protein>
<name>A0AAW0GE13_9APHY</name>
<dbReference type="InterPro" id="IPR036291">
    <property type="entry name" value="NAD(P)-bd_dom_sf"/>
</dbReference>
<evidence type="ECO:0000259" key="3">
    <source>
        <dbReference type="Pfam" id="PF01370"/>
    </source>
</evidence>
<dbReference type="AlphaFoldDB" id="A0AAW0GE13"/>
<dbReference type="Gene3D" id="3.40.50.720">
    <property type="entry name" value="NAD(P)-binding Rossmann-like Domain"/>
    <property type="match status" value="1"/>
</dbReference>
<dbReference type="Proteomes" id="UP001385951">
    <property type="component" value="Unassembled WGS sequence"/>
</dbReference>
<organism evidence="4 5">
    <name type="scientific">Cerrena zonata</name>
    <dbReference type="NCBI Taxonomy" id="2478898"/>
    <lineage>
        <taxon>Eukaryota</taxon>
        <taxon>Fungi</taxon>
        <taxon>Dikarya</taxon>
        <taxon>Basidiomycota</taxon>
        <taxon>Agaricomycotina</taxon>
        <taxon>Agaricomycetes</taxon>
        <taxon>Polyporales</taxon>
        <taxon>Cerrenaceae</taxon>
        <taxon>Cerrena</taxon>
    </lineage>
</organism>
<dbReference type="PANTHER" id="PTHR10366:SF579">
    <property type="entry name" value="3-BETA HYDROXYSTEROID DEHYDROGENASE_ISOMERASE FAMILY PROTEIN (AFU_ORTHOLOGUE AFUA_3G02250)"/>
    <property type="match status" value="1"/>
</dbReference>
<accession>A0AAW0GE13</accession>